<keyword evidence="1" id="KW-1133">Transmembrane helix</keyword>
<evidence type="ECO:0000313" key="3">
    <source>
        <dbReference type="EMBL" id="AJD89341.1"/>
    </source>
</evidence>
<dbReference type="InterPro" id="IPR016942">
    <property type="entry name" value="UCP030042"/>
</dbReference>
<proteinExistence type="predicted"/>
<organism evidence="3 4">
    <name type="scientific">Jeotgalibacillus malaysiensis</name>
    <dbReference type="NCBI Taxonomy" id="1508404"/>
    <lineage>
        <taxon>Bacteria</taxon>
        <taxon>Bacillati</taxon>
        <taxon>Bacillota</taxon>
        <taxon>Bacilli</taxon>
        <taxon>Bacillales</taxon>
        <taxon>Caryophanaceae</taxon>
        <taxon>Jeotgalibacillus</taxon>
    </lineage>
</organism>
<dbReference type="Proteomes" id="UP000031449">
    <property type="component" value="Chromosome"/>
</dbReference>
<feature type="transmembrane region" description="Helical" evidence="1">
    <location>
        <begin position="35"/>
        <end position="57"/>
    </location>
</feature>
<accession>A0A0B5AH08</accession>
<feature type="transmembrane region" description="Helical" evidence="1">
    <location>
        <begin position="107"/>
        <end position="128"/>
    </location>
</feature>
<name>A0A0B5AH08_9BACL</name>
<reference evidence="3 4" key="1">
    <citation type="submission" date="2014-08" db="EMBL/GenBank/DDBJ databases">
        <title>Complete genome of a marine bacteria Jeotgalibacillus malaysiensis.</title>
        <authorList>
            <person name="Yaakop A.S."/>
            <person name="Chan K.-G."/>
            <person name="Goh K.M."/>
        </authorList>
    </citation>
    <scope>NUCLEOTIDE SEQUENCE [LARGE SCALE GENOMIC DNA]</scope>
    <source>
        <strain evidence="3 4">D5</strain>
    </source>
</reference>
<dbReference type="HOGENOM" id="CLU_148540_0_0_9"/>
<protein>
    <recommendedName>
        <fullName evidence="2">DUF4395 domain-containing protein</fullName>
    </recommendedName>
</protein>
<keyword evidence="4" id="KW-1185">Reference proteome</keyword>
<evidence type="ECO:0000313" key="4">
    <source>
        <dbReference type="Proteomes" id="UP000031449"/>
    </source>
</evidence>
<feature type="transmembrane region" description="Helical" evidence="1">
    <location>
        <begin position="78"/>
        <end position="101"/>
    </location>
</feature>
<feature type="transmembrane region" description="Helical" evidence="1">
    <location>
        <begin position="12"/>
        <end position="29"/>
    </location>
</feature>
<dbReference type="BioCyc" id="JESP1508404:G14D9-9205-MONOMER"/>
<evidence type="ECO:0000259" key="2">
    <source>
        <dbReference type="Pfam" id="PF14340"/>
    </source>
</evidence>
<dbReference type="KEGG" id="jeo:JMA_00240"/>
<gene>
    <name evidence="3" type="ORF">JMA_00240</name>
</gene>
<dbReference type="InterPro" id="IPR025508">
    <property type="entry name" value="DUF4395"/>
</dbReference>
<evidence type="ECO:0000256" key="1">
    <source>
        <dbReference type="SAM" id="Phobius"/>
    </source>
</evidence>
<dbReference type="Pfam" id="PF14340">
    <property type="entry name" value="DUF4395"/>
    <property type="match status" value="1"/>
</dbReference>
<sequence length="145" mass="16384">MAASPSIPRPLVRANQWTIVLSVAAVWITGLHHLLLIPLLAGLGGVLFNFNPVMRLAKQFLKKPMNNYIPEDRSDQRFNQILAVFFLAGGYISFTFGWTIAAYTFTIMVVTAASVAIMGFCVGCFIRFQWKQWQYKRTKTSKSFS</sequence>
<dbReference type="AlphaFoldDB" id="A0A0B5AH08"/>
<keyword evidence="1" id="KW-0472">Membrane</keyword>
<keyword evidence="1" id="KW-0812">Transmembrane</keyword>
<feature type="domain" description="DUF4395" evidence="2">
    <location>
        <begin position="7"/>
        <end position="131"/>
    </location>
</feature>
<dbReference type="OrthoDB" id="2376580at2"/>
<dbReference type="PIRSF" id="PIRSF030042">
    <property type="entry name" value="UCP030042"/>
    <property type="match status" value="1"/>
</dbReference>
<dbReference type="EMBL" id="CP009416">
    <property type="protein sequence ID" value="AJD89341.1"/>
    <property type="molecule type" value="Genomic_DNA"/>
</dbReference>